<protein>
    <recommendedName>
        <fullName evidence="10">Cytochrome c domain-containing protein</fullName>
    </recommendedName>
</protein>
<evidence type="ECO:0000256" key="6">
    <source>
        <dbReference type="ARBA" id="ARBA00023002"/>
    </source>
</evidence>
<feature type="binding site" description="covalent" evidence="8">
    <location>
        <position position="78"/>
    </location>
    <ligand>
        <name>heme c</name>
        <dbReference type="ChEBI" id="CHEBI:61717"/>
        <label>1</label>
    </ligand>
</feature>
<evidence type="ECO:0000256" key="3">
    <source>
        <dbReference type="ARBA" id="ARBA00022723"/>
    </source>
</evidence>
<evidence type="ECO:0000313" key="11">
    <source>
        <dbReference type="EMBL" id="OOV87305.1"/>
    </source>
</evidence>
<evidence type="ECO:0000259" key="10">
    <source>
        <dbReference type="PROSITE" id="PS51007"/>
    </source>
</evidence>
<dbReference type="PANTHER" id="PTHR30600">
    <property type="entry name" value="CYTOCHROME C PEROXIDASE-RELATED"/>
    <property type="match status" value="1"/>
</dbReference>
<dbReference type="InterPro" id="IPR004852">
    <property type="entry name" value="Di-haem_cyt_c_peroxidsae"/>
</dbReference>
<dbReference type="GO" id="GO:0042597">
    <property type="term" value="C:periplasmic space"/>
    <property type="evidence" value="ECO:0007669"/>
    <property type="project" value="UniProtKB-SubCell"/>
</dbReference>
<keyword evidence="6" id="KW-0560">Oxidoreductase</keyword>
<keyword evidence="5" id="KW-0574">Periplasm</keyword>
<dbReference type="GO" id="GO:0020037">
    <property type="term" value="F:heme binding"/>
    <property type="evidence" value="ECO:0007669"/>
    <property type="project" value="InterPro"/>
</dbReference>
<comment type="PTM">
    <text evidence="8">Binds 2 heme groups per subunit.</text>
</comment>
<dbReference type="Proteomes" id="UP000190064">
    <property type="component" value="Unassembled WGS sequence"/>
</dbReference>
<evidence type="ECO:0000256" key="9">
    <source>
        <dbReference type="PIRSR" id="PIRSR000294-2"/>
    </source>
</evidence>
<dbReference type="STRING" id="966.BTA35_0210055"/>
<comment type="subcellular location">
    <subcellularLocation>
        <location evidence="1">Periplasm</location>
    </subcellularLocation>
</comment>
<evidence type="ECO:0000256" key="1">
    <source>
        <dbReference type="ARBA" id="ARBA00004418"/>
    </source>
</evidence>
<gene>
    <name evidence="11" type="ORF">BTA35_0210055</name>
</gene>
<evidence type="ECO:0000313" key="12">
    <source>
        <dbReference type="Proteomes" id="UP000190064"/>
    </source>
</evidence>
<name>A0A1T1HBV0_OCELI</name>
<dbReference type="InterPro" id="IPR036909">
    <property type="entry name" value="Cyt_c-like_dom_sf"/>
</dbReference>
<dbReference type="PANTHER" id="PTHR30600:SF10">
    <property type="entry name" value="BLL6722 PROTEIN"/>
    <property type="match status" value="1"/>
</dbReference>
<dbReference type="PROSITE" id="PS51257">
    <property type="entry name" value="PROKAR_LIPOPROTEIN"/>
    <property type="match status" value="1"/>
</dbReference>
<dbReference type="InterPro" id="IPR026259">
    <property type="entry name" value="MauG/Cytc_peroxidase"/>
</dbReference>
<keyword evidence="7 9" id="KW-0408">Iron</keyword>
<dbReference type="SUPFAM" id="SSF46626">
    <property type="entry name" value="Cytochrome c"/>
    <property type="match status" value="2"/>
</dbReference>
<feature type="binding site" description="covalent" evidence="8">
    <location>
        <position position="264"/>
    </location>
    <ligand>
        <name>heme c</name>
        <dbReference type="ChEBI" id="CHEBI:61717"/>
        <label>2</label>
    </ligand>
</feature>
<dbReference type="EMBL" id="MTSD02000003">
    <property type="protein sequence ID" value="OOV87305.1"/>
    <property type="molecule type" value="Genomic_DNA"/>
</dbReference>
<keyword evidence="3 9" id="KW-0479">Metal-binding</keyword>
<dbReference type="PIRSF" id="PIRSF000294">
    <property type="entry name" value="Cytochrome-c_peroxidase"/>
    <property type="match status" value="1"/>
</dbReference>
<dbReference type="GO" id="GO:0009055">
    <property type="term" value="F:electron transfer activity"/>
    <property type="evidence" value="ECO:0007669"/>
    <property type="project" value="InterPro"/>
</dbReference>
<feature type="binding site" description="axial binding residue" evidence="9">
    <location>
        <position position="265"/>
    </location>
    <ligand>
        <name>heme c</name>
        <dbReference type="ChEBI" id="CHEBI:61717"/>
        <label>2</label>
    </ligand>
    <ligandPart>
        <name>Fe</name>
        <dbReference type="ChEBI" id="CHEBI:18248"/>
    </ligandPart>
</feature>
<comment type="cofactor">
    <cofactor evidence="8">
        <name>heme</name>
        <dbReference type="ChEBI" id="CHEBI:30413"/>
    </cofactor>
    <text evidence="8">Binds 2 heme groups.</text>
</comment>
<evidence type="ECO:0000256" key="7">
    <source>
        <dbReference type="ARBA" id="ARBA00023004"/>
    </source>
</evidence>
<dbReference type="PROSITE" id="PS51007">
    <property type="entry name" value="CYTC"/>
    <property type="match status" value="2"/>
</dbReference>
<organism evidence="11 12">
    <name type="scientific">Oceanospirillum linum</name>
    <dbReference type="NCBI Taxonomy" id="966"/>
    <lineage>
        <taxon>Bacteria</taxon>
        <taxon>Pseudomonadati</taxon>
        <taxon>Pseudomonadota</taxon>
        <taxon>Gammaproteobacteria</taxon>
        <taxon>Oceanospirillales</taxon>
        <taxon>Oceanospirillaceae</taxon>
        <taxon>Oceanospirillum</taxon>
    </lineage>
</organism>
<dbReference type="AlphaFoldDB" id="A0A1T1HBV0"/>
<dbReference type="GO" id="GO:0046872">
    <property type="term" value="F:metal ion binding"/>
    <property type="evidence" value="ECO:0007669"/>
    <property type="project" value="UniProtKB-KW"/>
</dbReference>
<evidence type="ECO:0000256" key="5">
    <source>
        <dbReference type="ARBA" id="ARBA00022764"/>
    </source>
</evidence>
<dbReference type="InterPro" id="IPR051395">
    <property type="entry name" value="Cytochrome_c_Peroxidase/MauG"/>
</dbReference>
<dbReference type="GO" id="GO:0004130">
    <property type="term" value="F:cytochrome-c peroxidase activity"/>
    <property type="evidence" value="ECO:0007669"/>
    <property type="project" value="TreeGrafter"/>
</dbReference>
<feature type="binding site" description="axial binding residue" evidence="9">
    <location>
        <position position="79"/>
    </location>
    <ligand>
        <name>heme c</name>
        <dbReference type="ChEBI" id="CHEBI:61717"/>
        <label>1</label>
    </ligand>
    <ligandPart>
        <name>Fe</name>
        <dbReference type="ChEBI" id="CHEBI:18248"/>
    </ligandPart>
</feature>
<comment type="caution">
    <text evidence="11">The sequence shown here is derived from an EMBL/GenBank/DDBJ whole genome shotgun (WGS) entry which is preliminary data.</text>
</comment>
<evidence type="ECO:0000256" key="4">
    <source>
        <dbReference type="ARBA" id="ARBA00022729"/>
    </source>
</evidence>
<keyword evidence="2 8" id="KW-0349">Heme</keyword>
<keyword evidence="12" id="KW-1185">Reference proteome</keyword>
<proteinExistence type="predicted"/>
<keyword evidence="4" id="KW-0732">Signal</keyword>
<dbReference type="RefSeq" id="WP_078319666.1">
    <property type="nucleotide sequence ID" value="NZ_FXTS01000003.1"/>
</dbReference>
<feature type="binding site" description="covalent" evidence="8">
    <location>
        <position position="261"/>
    </location>
    <ligand>
        <name>heme c</name>
        <dbReference type="ChEBI" id="CHEBI:61717"/>
        <label>2</label>
    </ligand>
</feature>
<feature type="domain" description="Cytochrome c" evidence="10">
    <location>
        <begin position="53"/>
        <end position="187"/>
    </location>
</feature>
<reference evidence="11" key="1">
    <citation type="submission" date="2017-02" db="EMBL/GenBank/DDBJ databases">
        <title>Draft Genome Sequence of the Salt Water Bacterium Oceanospirillum linum ATCC 11336.</title>
        <authorList>
            <person name="Trachtenberg A.M."/>
            <person name="Carney J.G."/>
            <person name="Linnane J.D."/>
            <person name="Rheaume B.A."/>
            <person name="Pitts N.L."/>
            <person name="Mykles D.L."/>
            <person name="Maclea K.S."/>
        </authorList>
    </citation>
    <scope>NUCLEOTIDE SEQUENCE [LARGE SCALE GENOMIC DNA]</scope>
    <source>
        <strain evidence="11">ATCC 11336</strain>
    </source>
</reference>
<feature type="binding site" description="covalent" evidence="8">
    <location>
        <position position="75"/>
    </location>
    <ligand>
        <name>heme c</name>
        <dbReference type="ChEBI" id="CHEBI:61717"/>
        <label>1</label>
    </ligand>
</feature>
<sequence>MIYRPPHRLKYAQSPLKLSRLTLVLTCSALCACGQGSSGQTSTDATQTSAVSAKAALGQMLFFDPNLSLTRNQSCSSCHDPDRAFTDSRTAAIESGVSIGDDGISLGNRNAPTLSYIGLTPEFAVDTDIDGNGEYGKYEEYGEYLGGFFHDGRAKTLQQQAGQPFLNPVEMAIPDKATLIARIIEQPRYAEAFQRAFQRYDFSDTEAVFSDVTESLVAFQQTELFQPFDAKYDRWLAGEDELTATEERGRVLFFTSSQTSCVNCHRMGEANNAHYETFTHYRYRNIGAPVNLELEQSTSEADPGIAAQPDLEYATAGAFKTPTLRNVAVTGPYLHNGALKTLEAVLELYNFRSWGNTSNPNHGINPETGLIWQTDSYADQLHGAELAMPELSSQDKQDLIAFLKTLTDRRYESLLNE</sequence>
<accession>A0A1T1HBV0</accession>
<evidence type="ECO:0000256" key="2">
    <source>
        <dbReference type="ARBA" id="ARBA00022617"/>
    </source>
</evidence>
<dbReference type="InterPro" id="IPR009056">
    <property type="entry name" value="Cyt_c-like_dom"/>
</dbReference>
<evidence type="ECO:0000256" key="8">
    <source>
        <dbReference type="PIRSR" id="PIRSR000294-1"/>
    </source>
</evidence>
<dbReference type="Gene3D" id="1.10.760.10">
    <property type="entry name" value="Cytochrome c-like domain"/>
    <property type="match status" value="2"/>
</dbReference>
<feature type="domain" description="Cytochrome c" evidence="10">
    <location>
        <begin position="244"/>
        <end position="407"/>
    </location>
</feature>
<dbReference type="Pfam" id="PF03150">
    <property type="entry name" value="CCP_MauG"/>
    <property type="match status" value="1"/>
</dbReference>